<dbReference type="PANTHER" id="PTHR33843">
    <property type="entry name" value="ASCORBATE-SPECIFIC PTS SYSTEM EIIC COMPONENT"/>
    <property type="match status" value="1"/>
</dbReference>
<dbReference type="EMBL" id="UZVY01000001">
    <property type="protein sequence ID" value="VDR42010.1"/>
    <property type="molecule type" value="Genomic_DNA"/>
</dbReference>
<feature type="transmembrane region" description="Helical" evidence="14">
    <location>
        <begin position="292"/>
        <end position="313"/>
    </location>
</feature>
<reference evidence="15" key="2">
    <citation type="submission" date="2022-07" db="EMBL/GenBank/DDBJ databases">
        <title>Complete genome of Mycoplasma caviae type strain G122.</title>
        <authorList>
            <person name="Spergser J."/>
        </authorList>
    </citation>
    <scope>NUCLEOTIDE SEQUENCE</scope>
    <source>
        <strain evidence="15">G122</strain>
    </source>
</reference>
<evidence type="ECO:0000256" key="7">
    <source>
        <dbReference type="ARBA" id="ARBA00022692"/>
    </source>
</evidence>
<keyword evidence="4" id="KW-1003">Cell membrane</keyword>
<dbReference type="RefSeq" id="WP_126118247.1">
    <property type="nucleotide sequence ID" value="NZ_CP101806.1"/>
</dbReference>
<feature type="transmembrane region" description="Helical" evidence="14">
    <location>
        <begin position="211"/>
        <end position="231"/>
    </location>
</feature>
<evidence type="ECO:0000256" key="11">
    <source>
        <dbReference type="ARBA" id="ARBA00038218"/>
    </source>
</evidence>
<feature type="transmembrane region" description="Helical" evidence="14">
    <location>
        <begin position="465"/>
        <end position="488"/>
    </location>
</feature>
<feature type="transmembrane region" description="Helical" evidence="14">
    <location>
        <begin position="383"/>
        <end position="401"/>
    </location>
</feature>
<feature type="transmembrane region" description="Helical" evidence="14">
    <location>
        <begin position="177"/>
        <end position="199"/>
    </location>
</feature>
<dbReference type="NCBIfam" id="NF006925">
    <property type="entry name" value="PRK09410.2-3"/>
    <property type="match status" value="1"/>
</dbReference>
<evidence type="ECO:0000256" key="6">
    <source>
        <dbReference type="ARBA" id="ARBA00022683"/>
    </source>
</evidence>
<keyword evidence="18" id="KW-1185">Reference proteome</keyword>
<dbReference type="Proteomes" id="UP000280036">
    <property type="component" value="Unassembled WGS sequence"/>
</dbReference>
<dbReference type="EMBL" id="CP101806">
    <property type="protein sequence ID" value="UUD35194.1"/>
    <property type="molecule type" value="Genomic_DNA"/>
</dbReference>
<accession>A0A3P8MDM5</accession>
<dbReference type="NCBIfam" id="NF006924">
    <property type="entry name" value="PRK09410.2-2"/>
    <property type="match status" value="1"/>
</dbReference>
<comment type="subcellular location">
    <subcellularLocation>
        <location evidence="1">Cell membrane</location>
        <topology evidence="1">Multi-pass membrane protein</topology>
    </subcellularLocation>
</comment>
<evidence type="ECO:0000256" key="8">
    <source>
        <dbReference type="ARBA" id="ARBA00022989"/>
    </source>
</evidence>
<protein>
    <recommendedName>
        <fullName evidence="12">Ascorbate-specific PTS system EIIC component</fullName>
    </recommendedName>
    <alternativeName>
        <fullName evidence="13">Ascorbate-specific permease IIC component UlaA</fullName>
    </alternativeName>
</protein>
<gene>
    <name evidence="16" type="primary">ulaA_2</name>
    <name evidence="16" type="ORF">NCTC10126_00506</name>
    <name evidence="15" type="ORF">NPA07_05315</name>
</gene>
<keyword evidence="8 14" id="KW-1133">Transmembrane helix</keyword>
<evidence type="ECO:0000256" key="12">
    <source>
        <dbReference type="ARBA" id="ARBA00039702"/>
    </source>
</evidence>
<evidence type="ECO:0000256" key="1">
    <source>
        <dbReference type="ARBA" id="ARBA00004651"/>
    </source>
</evidence>
<dbReference type="GO" id="GO:0005886">
    <property type="term" value="C:plasma membrane"/>
    <property type="evidence" value="ECO:0007669"/>
    <property type="project" value="UniProtKB-SubCell"/>
</dbReference>
<feature type="transmembrane region" description="Helical" evidence="14">
    <location>
        <begin position="87"/>
        <end position="107"/>
    </location>
</feature>
<keyword evidence="6" id="KW-0598">Phosphotransferase system</keyword>
<feature type="transmembrane region" description="Helical" evidence="14">
    <location>
        <begin position="144"/>
        <end position="165"/>
    </location>
</feature>
<comment type="similarity">
    <text evidence="11">Belongs to the UlaA family.</text>
</comment>
<evidence type="ECO:0000256" key="9">
    <source>
        <dbReference type="ARBA" id="ARBA00023136"/>
    </source>
</evidence>
<feature type="transmembrane region" description="Helical" evidence="14">
    <location>
        <begin position="436"/>
        <end position="459"/>
    </location>
</feature>
<evidence type="ECO:0000256" key="10">
    <source>
        <dbReference type="ARBA" id="ARBA00037387"/>
    </source>
</evidence>
<dbReference type="OrthoDB" id="9796178at2"/>
<dbReference type="Pfam" id="PF03611">
    <property type="entry name" value="EIIC-GAT"/>
    <property type="match status" value="1"/>
</dbReference>
<comment type="function">
    <text evidence="10">The phosphoenolpyruvate-dependent sugar phosphotransferase system (sugar PTS), a major carbohydrate active transport system, catalyzes the phosphorylation of incoming sugar substrates concomitantly with their translocation across the cell membrane. The enzyme II UlaABC PTS system is involved in ascorbate transport.</text>
</comment>
<name>A0A3P8MDM5_9BACT</name>
<feature type="transmembrane region" description="Helical" evidence="14">
    <location>
        <begin position="342"/>
        <end position="362"/>
    </location>
</feature>
<proteinExistence type="inferred from homology"/>
<feature type="transmembrane region" description="Helical" evidence="14">
    <location>
        <begin position="626"/>
        <end position="646"/>
    </location>
</feature>
<keyword evidence="9 14" id="KW-0472">Membrane</keyword>
<dbReference type="PANTHER" id="PTHR33843:SF4">
    <property type="entry name" value="ASCORBATE-SPECIFIC PTS SYSTEM EIIC COMPONENT"/>
    <property type="match status" value="1"/>
</dbReference>
<keyword evidence="3" id="KW-0813">Transport</keyword>
<keyword evidence="5" id="KW-0762">Sugar transport</keyword>
<evidence type="ECO:0000256" key="4">
    <source>
        <dbReference type="ARBA" id="ARBA00022475"/>
    </source>
</evidence>
<evidence type="ECO:0000256" key="3">
    <source>
        <dbReference type="ARBA" id="ARBA00022448"/>
    </source>
</evidence>
<dbReference type="InterPro" id="IPR051562">
    <property type="entry name" value="Ascorbate-PTS_EIIC"/>
</dbReference>
<evidence type="ECO:0000256" key="13">
    <source>
        <dbReference type="ARBA" id="ARBA00042859"/>
    </source>
</evidence>
<evidence type="ECO:0000313" key="18">
    <source>
        <dbReference type="Proteomes" id="UP001058569"/>
    </source>
</evidence>
<feature type="transmembrane region" description="Helical" evidence="14">
    <location>
        <begin position="55"/>
        <end position="75"/>
    </location>
</feature>
<comment type="subunit">
    <text evidence="2">Homodimer.</text>
</comment>
<dbReference type="AlphaFoldDB" id="A0A3P8MDM5"/>
<feature type="transmembrane region" description="Helical" evidence="14">
    <location>
        <begin position="12"/>
        <end position="35"/>
    </location>
</feature>
<feature type="transmembrane region" description="Helical" evidence="14">
    <location>
        <begin position="407"/>
        <end position="429"/>
    </location>
</feature>
<evidence type="ECO:0000256" key="2">
    <source>
        <dbReference type="ARBA" id="ARBA00011738"/>
    </source>
</evidence>
<evidence type="ECO:0000256" key="14">
    <source>
        <dbReference type="SAM" id="Phobius"/>
    </source>
</evidence>
<sequence length="715" mass="77241">MSENKTKRSFNWKALVGALVVVALFAGVYILSLGIKKWDFKAGTLFFAKDLLLNNFLGVNAILIGTIVLVGYLILGRGFSDSFIGMLKAMIGVLMMQIGSGMIVGLAKPIFAAFSKFGNGLTPLDTYLGQVSVENYLNSVGQGFASWLAYALLIGLSVNIILVALRKWTNVHSLMITGHVMFQQAAVVVPIILVLMFSGSQFRTVEGSINVGGQIGTIFFSGVLLGTYWGVASTSTIKGSDAVTQKAGFCVGHQQMFGIAIAYQIGKWFGKKEDSAETKKLSNKVKILEDNIFTQSALILLIFVILVLIIQFAPAGKEVRFADTKGFVTGTYGSWKPGGGAVYWPINLVLGSLQLIAAILTLQAGIRMFVSELQQAFQGISEKLVPGAVVAVDVAATYGFSQNAVTYGFLFGTLGQFLATGLIIGLAQIPSSSFKLVMVVPLFITLFFNSGSIGVFANASGGYKATIAVPFIFGFLEIIVVAIALSVVKGYVSGTQASLEYTYLEKAINEPGKFTNFITELKAIVTAGNLKDGRHTVAMADINSYVTALEGNDVFAKLRAIKDMEAFFKIEKNSVKTTTQLLSKTAGFIPFLSSYLAPEQLVTGSKGAFVSLDQLRKVVESGRTPFLTGFNGLFDWTFIFSFVTILGGWHPIAAYIVFPLYFVGMLVAAQFFDSHRQHKPTVFQKLLKVKVETLEDQKKADEAASQMSEPQAEMA</sequence>
<reference evidence="16 17" key="1">
    <citation type="submission" date="2018-12" db="EMBL/GenBank/DDBJ databases">
        <authorList>
            <consortium name="Pathogen Informatics"/>
        </authorList>
    </citation>
    <scope>NUCLEOTIDE SEQUENCE [LARGE SCALE GENOMIC DNA]</scope>
    <source>
        <strain evidence="16 17">NCTC10126</strain>
    </source>
</reference>
<evidence type="ECO:0000313" key="15">
    <source>
        <dbReference type="EMBL" id="UUD35194.1"/>
    </source>
</evidence>
<evidence type="ECO:0000313" key="16">
    <source>
        <dbReference type="EMBL" id="VDR42010.1"/>
    </source>
</evidence>
<evidence type="ECO:0000256" key="5">
    <source>
        <dbReference type="ARBA" id="ARBA00022597"/>
    </source>
</evidence>
<feature type="transmembrane region" description="Helical" evidence="14">
    <location>
        <begin position="652"/>
        <end position="672"/>
    </location>
</feature>
<dbReference type="Proteomes" id="UP001058569">
    <property type="component" value="Chromosome"/>
</dbReference>
<dbReference type="InterPro" id="IPR004703">
    <property type="entry name" value="PTS_sugar-sp_permease"/>
</dbReference>
<keyword evidence="7 14" id="KW-0812">Transmembrane</keyword>
<dbReference type="GO" id="GO:0009401">
    <property type="term" value="P:phosphoenolpyruvate-dependent sugar phosphotransferase system"/>
    <property type="evidence" value="ECO:0007669"/>
    <property type="project" value="UniProtKB-KW"/>
</dbReference>
<organism evidence="16 17">
    <name type="scientific">Mycoplasmopsis caviae</name>
    <dbReference type="NCBI Taxonomy" id="55603"/>
    <lineage>
        <taxon>Bacteria</taxon>
        <taxon>Bacillati</taxon>
        <taxon>Mycoplasmatota</taxon>
        <taxon>Mycoplasmoidales</taxon>
        <taxon>Metamycoplasmataceae</taxon>
        <taxon>Mycoplasmopsis</taxon>
    </lineage>
</organism>
<evidence type="ECO:0000313" key="17">
    <source>
        <dbReference type="Proteomes" id="UP000280036"/>
    </source>
</evidence>